<keyword evidence="3" id="KW-1185">Reference proteome</keyword>
<protein>
    <submittedName>
        <fullName evidence="2">REP element-mobilizing transposase RayT</fullName>
    </submittedName>
</protein>
<evidence type="ECO:0000259" key="1">
    <source>
        <dbReference type="SMART" id="SM01321"/>
    </source>
</evidence>
<evidence type="ECO:0000313" key="3">
    <source>
        <dbReference type="Proteomes" id="UP000182894"/>
    </source>
</evidence>
<evidence type="ECO:0000313" key="2">
    <source>
        <dbReference type="EMBL" id="SDG08094.1"/>
    </source>
</evidence>
<dbReference type="Pfam" id="PF01797">
    <property type="entry name" value="Y1_Tnp"/>
    <property type="match status" value="1"/>
</dbReference>
<organism evidence="2 3">
    <name type="scientific">Pseudomonas abietaniphila</name>
    <dbReference type="NCBI Taxonomy" id="89065"/>
    <lineage>
        <taxon>Bacteria</taxon>
        <taxon>Pseudomonadati</taxon>
        <taxon>Pseudomonadota</taxon>
        <taxon>Gammaproteobacteria</taxon>
        <taxon>Pseudomonadales</taxon>
        <taxon>Pseudomonadaceae</taxon>
        <taxon>Pseudomonas</taxon>
    </lineage>
</organism>
<dbReference type="InterPro" id="IPR036515">
    <property type="entry name" value="Transposase_17_sf"/>
</dbReference>
<dbReference type="Proteomes" id="UP000182894">
    <property type="component" value="Unassembled WGS sequence"/>
</dbReference>
<feature type="domain" description="Transposase IS200-like" evidence="1">
    <location>
        <begin position="17"/>
        <end position="131"/>
    </location>
</feature>
<dbReference type="GO" id="GO:0004803">
    <property type="term" value="F:transposase activity"/>
    <property type="evidence" value="ECO:0007669"/>
    <property type="project" value="InterPro"/>
</dbReference>
<dbReference type="InterPro" id="IPR052715">
    <property type="entry name" value="RAYT_transposase"/>
</dbReference>
<dbReference type="InterPro" id="IPR002686">
    <property type="entry name" value="Transposase_17"/>
</dbReference>
<dbReference type="GO" id="GO:0043565">
    <property type="term" value="F:sequence-specific DNA binding"/>
    <property type="evidence" value="ECO:0007669"/>
    <property type="project" value="TreeGrafter"/>
</dbReference>
<name>A0A1G7RBR7_9PSED</name>
<dbReference type="OrthoDB" id="9791101at2"/>
<dbReference type="NCBIfam" id="NF047646">
    <property type="entry name" value="REP_Tyr_transpos"/>
    <property type="match status" value="1"/>
</dbReference>
<dbReference type="SMART" id="SM01321">
    <property type="entry name" value="Y1_Tnp"/>
    <property type="match status" value="1"/>
</dbReference>
<dbReference type="PANTHER" id="PTHR36966:SF1">
    <property type="entry name" value="REP-ASSOCIATED TYROSINE TRANSPOSASE"/>
    <property type="match status" value="1"/>
</dbReference>
<accession>A0A1G7RBR7</accession>
<dbReference type="EMBL" id="FNCO01000001">
    <property type="protein sequence ID" value="SDG08094.1"/>
    <property type="molecule type" value="Genomic_DNA"/>
</dbReference>
<dbReference type="GO" id="GO:0006313">
    <property type="term" value="P:DNA transposition"/>
    <property type="evidence" value="ECO:0007669"/>
    <property type="project" value="InterPro"/>
</dbReference>
<gene>
    <name evidence="2" type="ORF">SAMN05216605_10197</name>
</gene>
<proteinExistence type="predicted"/>
<dbReference type="STRING" id="89065.SAMN05216605_10197"/>
<dbReference type="PANTHER" id="PTHR36966">
    <property type="entry name" value="REP-ASSOCIATED TYROSINE TRANSPOSASE"/>
    <property type="match status" value="1"/>
</dbReference>
<dbReference type="RefSeq" id="WP_074749452.1">
    <property type="nucleotide sequence ID" value="NZ_FNCO01000001.1"/>
</dbReference>
<sequence length="152" mass="17788">MPLPADSKRLRIGRYSQKGQIYLVTSITHNRQPFFNDWVTGRLLVNHFRKAQQEGWANALAWVVMPDHFHWLLELEKKDLPALVLTVKSRAARDINTHLGRSGQLWQRGFHDRAIRKEEDLLSAGRYIITNPIRAGLVTRVHDYPLWDAKWI</sequence>
<reference evidence="3" key="1">
    <citation type="submission" date="2016-10" db="EMBL/GenBank/DDBJ databases">
        <authorList>
            <person name="Varghese N."/>
            <person name="Submissions S."/>
        </authorList>
    </citation>
    <scope>NUCLEOTIDE SEQUENCE [LARGE SCALE GENOMIC DNA]</scope>
    <source>
        <strain evidence="3">ATCC 700689</strain>
    </source>
</reference>
<dbReference type="Gene3D" id="3.30.70.1290">
    <property type="entry name" value="Transposase IS200-like"/>
    <property type="match status" value="1"/>
</dbReference>
<dbReference type="AlphaFoldDB" id="A0A1G7RBR7"/>
<dbReference type="SUPFAM" id="SSF143422">
    <property type="entry name" value="Transposase IS200-like"/>
    <property type="match status" value="1"/>
</dbReference>